<dbReference type="PANTHER" id="PTHR11575:SF6">
    <property type="entry name" value="2',3'-CYCLIC-NUCLEOTIDE 2'-PHOSPHODIESTERASE_3'-NUCLEOTIDASE"/>
    <property type="match status" value="1"/>
</dbReference>
<dbReference type="GO" id="GO:0009166">
    <property type="term" value="P:nucleotide catabolic process"/>
    <property type="evidence" value="ECO:0007669"/>
    <property type="project" value="InterPro"/>
</dbReference>
<dbReference type="InterPro" id="IPR041827">
    <property type="entry name" value="CpdB_N"/>
</dbReference>
<dbReference type="Pfam" id="PF02872">
    <property type="entry name" value="5_nucleotid_C"/>
    <property type="match status" value="1"/>
</dbReference>
<evidence type="ECO:0000256" key="3">
    <source>
        <dbReference type="ARBA" id="ARBA00001968"/>
    </source>
</evidence>
<dbReference type="SUPFAM" id="SSF56300">
    <property type="entry name" value="Metallo-dependent phosphatases"/>
    <property type="match status" value="1"/>
</dbReference>
<keyword evidence="10" id="KW-0511">Multifunctional enzyme</keyword>
<dbReference type="GO" id="GO:0008663">
    <property type="term" value="F:2',3'-cyclic-nucleotide 2'-phosphodiesterase activity"/>
    <property type="evidence" value="ECO:0007669"/>
    <property type="project" value="UniProtKB-EC"/>
</dbReference>
<dbReference type="GO" id="GO:0008254">
    <property type="term" value="F:3'-nucleotidase activity"/>
    <property type="evidence" value="ECO:0007669"/>
    <property type="project" value="UniProtKB-EC"/>
</dbReference>
<proteinExistence type="inferred from homology"/>
<dbReference type="SUPFAM" id="SSF55816">
    <property type="entry name" value="5'-nucleotidase (syn. UDP-sugar hydrolase), C-terminal domain"/>
    <property type="match status" value="1"/>
</dbReference>
<dbReference type="AlphaFoldDB" id="E6LH61"/>
<dbReference type="InterPro" id="IPR029052">
    <property type="entry name" value="Metallo-depent_PP-like"/>
</dbReference>
<evidence type="ECO:0000259" key="13">
    <source>
        <dbReference type="Pfam" id="PF02872"/>
    </source>
</evidence>
<dbReference type="PATRIC" id="fig|888064.11.peg.154"/>
<dbReference type="InterPro" id="IPR008334">
    <property type="entry name" value="5'-Nucleotdase_C"/>
</dbReference>
<dbReference type="GO" id="GO:0008253">
    <property type="term" value="F:5'-nucleotidase activity"/>
    <property type="evidence" value="ECO:0007669"/>
    <property type="project" value="UniProtKB-EC"/>
</dbReference>
<evidence type="ECO:0000313" key="14">
    <source>
        <dbReference type="EMBL" id="EFU73585.1"/>
    </source>
</evidence>
<keyword evidence="15" id="KW-1185">Reference proteome</keyword>
<dbReference type="Gene3D" id="3.90.780.10">
    <property type="entry name" value="5'-Nucleotidase, C-terminal domain"/>
    <property type="match status" value="1"/>
</dbReference>
<name>E6LH61_ENTI1</name>
<evidence type="ECO:0000259" key="12">
    <source>
        <dbReference type="Pfam" id="PF00149"/>
    </source>
</evidence>
<dbReference type="CDD" id="cd07410">
    <property type="entry name" value="MPP_CpdB_N"/>
    <property type="match status" value="1"/>
</dbReference>
<evidence type="ECO:0000256" key="9">
    <source>
        <dbReference type="ARBA" id="ARBA00022801"/>
    </source>
</evidence>
<dbReference type="InterPro" id="IPR004843">
    <property type="entry name" value="Calcineurin-like_PHP"/>
</dbReference>
<comment type="caution">
    <text evidence="14">The sequence shown here is derived from an EMBL/GenBank/DDBJ whole genome shotgun (WGS) entry which is preliminary data.</text>
</comment>
<comment type="cofactor">
    <cofactor evidence="3">
        <name>a divalent metal cation</name>
        <dbReference type="ChEBI" id="CHEBI:60240"/>
    </cofactor>
</comment>
<dbReference type="Gene3D" id="3.60.21.10">
    <property type="match status" value="1"/>
</dbReference>
<dbReference type="GO" id="GO:0046872">
    <property type="term" value="F:metal ion binding"/>
    <property type="evidence" value="ECO:0007669"/>
    <property type="project" value="UniProtKB-KW"/>
</dbReference>
<comment type="catalytic activity">
    <reaction evidence="1">
        <text>a ribonucleoside 3'-phosphate + H2O = a ribonucleoside + phosphate</text>
        <dbReference type="Rhea" id="RHEA:10144"/>
        <dbReference type="ChEBI" id="CHEBI:13197"/>
        <dbReference type="ChEBI" id="CHEBI:15377"/>
        <dbReference type="ChEBI" id="CHEBI:18254"/>
        <dbReference type="ChEBI" id="CHEBI:43474"/>
        <dbReference type="EC" id="3.1.3.6"/>
    </reaction>
</comment>
<evidence type="ECO:0000256" key="4">
    <source>
        <dbReference type="ARBA" id="ARBA00004196"/>
    </source>
</evidence>
<dbReference type="InterPro" id="IPR006146">
    <property type="entry name" value="5'-Nucleotdase_CS"/>
</dbReference>
<gene>
    <name evidence="14" type="ORF">HMPREF9088_1701</name>
</gene>
<comment type="catalytic activity">
    <reaction evidence="2">
        <text>a nucleoside 2',3'-cyclic phosphate + H2O = a nucleoside 3'-phosphate + H(+)</text>
        <dbReference type="Rhea" id="RHEA:19621"/>
        <dbReference type="ChEBI" id="CHEBI:15377"/>
        <dbReference type="ChEBI" id="CHEBI:15378"/>
        <dbReference type="ChEBI" id="CHEBI:66949"/>
        <dbReference type="ChEBI" id="CHEBI:66954"/>
        <dbReference type="EC" id="3.1.4.16"/>
    </reaction>
</comment>
<dbReference type="PRINTS" id="PR01607">
    <property type="entry name" value="APYRASEFAMLY"/>
</dbReference>
<evidence type="ECO:0000256" key="11">
    <source>
        <dbReference type="RuleBase" id="RU362119"/>
    </source>
</evidence>
<dbReference type="Proteomes" id="UP000010296">
    <property type="component" value="Unassembled WGS sequence"/>
</dbReference>
<dbReference type="STRING" id="888064.HMPREF9088_1701"/>
<evidence type="ECO:0000256" key="7">
    <source>
        <dbReference type="ARBA" id="ARBA00022729"/>
    </source>
</evidence>
<dbReference type="PROSITE" id="PS00785">
    <property type="entry name" value="5_NUCLEOTIDASE_1"/>
    <property type="match status" value="1"/>
</dbReference>
<organism evidence="14 15">
    <name type="scientific">Enterococcus italicus (strain DSM 15952 / CCUG 50447 / LMG 22039 / TP 1.5)</name>
    <dbReference type="NCBI Taxonomy" id="888064"/>
    <lineage>
        <taxon>Bacteria</taxon>
        <taxon>Bacillati</taxon>
        <taxon>Bacillota</taxon>
        <taxon>Bacilli</taxon>
        <taxon>Lactobacillales</taxon>
        <taxon>Enterococcaceae</taxon>
        <taxon>Enterococcus</taxon>
    </lineage>
</organism>
<reference evidence="14 15" key="1">
    <citation type="submission" date="2010-12" db="EMBL/GenBank/DDBJ databases">
        <authorList>
            <person name="Muzny D."/>
            <person name="Qin X."/>
            <person name="Deng J."/>
            <person name="Jiang H."/>
            <person name="Liu Y."/>
            <person name="Qu J."/>
            <person name="Song X.-Z."/>
            <person name="Zhang L."/>
            <person name="Thornton R."/>
            <person name="Coyle M."/>
            <person name="Francisco L."/>
            <person name="Jackson L."/>
            <person name="Javaid M."/>
            <person name="Korchina V."/>
            <person name="Kovar C."/>
            <person name="Mata R."/>
            <person name="Mathew T."/>
            <person name="Ngo R."/>
            <person name="Nguyen L."/>
            <person name="Nguyen N."/>
            <person name="Okwuonu G."/>
            <person name="Ongeri F."/>
            <person name="Pham C."/>
            <person name="Simmons D."/>
            <person name="Wilczek-Boney K."/>
            <person name="Hale W."/>
            <person name="Jakkamsetti A."/>
            <person name="Pham P."/>
            <person name="Ruth R."/>
            <person name="San Lucas F."/>
            <person name="Warren J."/>
            <person name="Zhang J."/>
            <person name="Zhao Z."/>
            <person name="Zhou C."/>
            <person name="Zhu D."/>
            <person name="Lee S."/>
            <person name="Bess C."/>
            <person name="Blankenburg K."/>
            <person name="Forbes L."/>
            <person name="Fu Q."/>
            <person name="Gubbala S."/>
            <person name="Hirani K."/>
            <person name="Jayaseelan J.C."/>
            <person name="Lara F."/>
            <person name="Munidasa M."/>
            <person name="Palculict T."/>
            <person name="Patil S."/>
            <person name="Pu L.-L."/>
            <person name="Saada N."/>
            <person name="Tang L."/>
            <person name="Weissenberger G."/>
            <person name="Zhu Y."/>
            <person name="Hemphill L."/>
            <person name="Shang Y."/>
            <person name="Youmans B."/>
            <person name="Ayvaz T."/>
            <person name="Ross M."/>
            <person name="Santibanez J."/>
            <person name="Aqrawi P."/>
            <person name="Gross S."/>
            <person name="Joshi V."/>
            <person name="Fowler G."/>
            <person name="Nazareth L."/>
            <person name="Reid J."/>
            <person name="Worley K."/>
            <person name="Petrosino J."/>
            <person name="Highlander S."/>
            <person name="Gibbs R."/>
        </authorList>
    </citation>
    <scope>NUCLEOTIDE SEQUENCE [LARGE SCALE GENOMIC DNA]</scope>
    <source>
        <strain evidence="15">DSM 15952 / CCUG 50447 / LMG 22039 / TP 1.5</strain>
    </source>
</reference>
<evidence type="ECO:0000256" key="2">
    <source>
        <dbReference type="ARBA" id="ARBA00001730"/>
    </source>
</evidence>
<sequence>MVQEHSFWPSFFIKSRGEKMNVTILATSDMHGYIMPTNFSEKEMNLPFGTAKVATVLDQLKRQAKGPVIQIENGDFIQGSPLSYFIRKNESIGVQALTAVPNQLGYDVGVVGNHEFNYGQEYLKEAITSYNYPVLAANVVDDDGQHVLGDPYVIIEKEGVKIAILGVVTQYIPKWEQPATIKGLHFLSLVETAQKYVPILREQADVVIVSYHGGFERDLETGKPTELLTGENEGYELLQHVPGIDALVTGHQHRELAGKLNGVPYIQPGYRGAFVGKIELTVEEAADGYKVTDSQAVIVATGEEEPAKEIVSLIADVSNQTEQWLDQTLGTVNGDMTIQDPNQARLIEHPYVEFINRVQMEASGAPISATALFNNEGKGFRSTITMRDVITNYIYPNTLAVLKLSGKELKAALEKTADFFVLQDGNIVFNPIYIEPKPQYYNYDMYEGIDYTIDYTKPSGQRIVRLQYQGKDLADNQEVEVVTNQYRAVGGGNYDMFGPEKIVREVQIDMTELIAEYLRKNPVIEAKANQNFQVLPK</sequence>
<accession>E6LH61</accession>
<dbReference type="EMBL" id="AEPV01000066">
    <property type="protein sequence ID" value="EFU73585.1"/>
    <property type="molecule type" value="Genomic_DNA"/>
</dbReference>
<evidence type="ECO:0000256" key="6">
    <source>
        <dbReference type="ARBA" id="ARBA00022723"/>
    </source>
</evidence>
<feature type="domain" description="Calcineurin-like phosphoesterase" evidence="12">
    <location>
        <begin position="23"/>
        <end position="254"/>
    </location>
</feature>
<comment type="similarity">
    <text evidence="5 11">Belongs to the 5'-nucleotidase family.</text>
</comment>
<feature type="domain" description="5'-Nucleotidase C-terminal" evidence="13">
    <location>
        <begin position="343"/>
        <end position="497"/>
    </location>
</feature>
<evidence type="ECO:0000313" key="15">
    <source>
        <dbReference type="Proteomes" id="UP000010296"/>
    </source>
</evidence>
<evidence type="ECO:0000256" key="8">
    <source>
        <dbReference type="ARBA" id="ARBA00022741"/>
    </source>
</evidence>
<dbReference type="PANTHER" id="PTHR11575">
    <property type="entry name" value="5'-NUCLEOTIDASE-RELATED"/>
    <property type="match status" value="1"/>
</dbReference>
<keyword evidence="7" id="KW-0732">Signal</keyword>
<dbReference type="GO" id="GO:0030288">
    <property type="term" value="C:outer membrane-bounded periplasmic space"/>
    <property type="evidence" value="ECO:0007669"/>
    <property type="project" value="TreeGrafter"/>
</dbReference>
<keyword evidence="6" id="KW-0479">Metal-binding</keyword>
<dbReference type="HOGENOM" id="CLU_005854_4_4_9"/>
<evidence type="ECO:0000256" key="1">
    <source>
        <dbReference type="ARBA" id="ARBA00000527"/>
    </source>
</evidence>
<evidence type="ECO:0000256" key="5">
    <source>
        <dbReference type="ARBA" id="ARBA00006654"/>
    </source>
</evidence>
<evidence type="ECO:0000256" key="10">
    <source>
        <dbReference type="ARBA" id="ARBA00023268"/>
    </source>
</evidence>
<dbReference type="InterPro" id="IPR036907">
    <property type="entry name" value="5'-Nucleotdase_C_sf"/>
</dbReference>
<keyword evidence="8 11" id="KW-0547">Nucleotide-binding</keyword>
<dbReference type="GO" id="GO:0000166">
    <property type="term" value="F:nucleotide binding"/>
    <property type="evidence" value="ECO:0007669"/>
    <property type="project" value="UniProtKB-KW"/>
</dbReference>
<protein>
    <submittedName>
        <fullName evidence="14">5'-nucleotidase, C-terminal domain protein</fullName>
        <ecNumber evidence="14">3.1.3.5</ecNumber>
    </submittedName>
</protein>
<dbReference type="eggNOG" id="COG0737">
    <property type="taxonomic scope" value="Bacteria"/>
</dbReference>
<keyword evidence="9 11" id="KW-0378">Hydrolase</keyword>
<dbReference type="InterPro" id="IPR006179">
    <property type="entry name" value="5_nucleotidase/apyrase"/>
</dbReference>
<dbReference type="EC" id="3.1.3.5" evidence="14"/>
<dbReference type="PROSITE" id="PS00786">
    <property type="entry name" value="5_NUCLEOTIDASE_2"/>
    <property type="match status" value="1"/>
</dbReference>
<comment type="subcellular location">
    <subcellularLocation>
        <location evidence="4">Cell envelope</location>
    </subcellularLocation>
</comment>
<dbReference type="Pfam" id="PF00149">
    <property type="entry name" value="Metallophos"/>
    <property type="match status" value="1"/>
</dbReference>